<dbReference type="Pfam" id="PF00756">
    <property type="entry name" value="Esterase"/>
    <property type="match status" value="1"/>
</dbReference>
<feature type="region of interest" description="Disordered" evidence="1">
    <location>
        <begin position="27"/>
        <end position="48"/>
    </location>
</feature>
<dbReference type="Proteomes" id="UP000431401">
    <property type="component" value="Unassembled WGS sequence"/>
</dbReference>
<evidence type="ECO:0000256" key="2">
    <source>
        <dbReference type="SAM" id="SignalP"/>
    </source>
</evidence>
<keyword evidence="2" id="KW-0732">Signal</keyword>
<reference evidence="3 4" key="1">
    <citation type="submission" date="2019-10" db="EMBL/GenBank/DDBJ databases">
        <title>Nocardia macrotermitis sp. nov. and Nocardia aurantia sp. nov., isolated from the gut of fungus growing-termite Macrotermes natalensis.</title>
        <authorList>
            <person name="Benndorf R."/>
            <person name="Schwitalla J."/>
            <person name="Martin K."/>
            <person name="De Beer W."/>
            <person name="Kaster A.-K."/>
            <person name="Vollmers J."/>
            <person name="Poulsen M."/>
            <person name="Beemelmanns C."/>
        </authorList>
    </citation>
    <scope>NUCLEOTIDE SEQUENCE [LARGE SCALE GENOMIC DNA]</scope>
    <source>
        <strain evidence="3 4">RB56</strain>
    </source>
</reference>
<feature type="region of interest" description="Disordered" evidence="1">
    <location>
        <begin position="424"/>
        <end position="464"/>
    </location>
</feature>
<dbReference type="InterPro" id="IPR000801">
    <property type="entry name" value="Esterase-like"/>
</dbReference>
<protein>
    <recommendedName>
        <fullName evidence="5">Esterase</fullName>
    </recommendedName>
</protein>
<dbReference type="Gene3D" id="3.40.50.1820">
    <property type="entry name" value="alpha/beta hydrolase"/>
    <property type="match status" value="1"/>
</dbReference>
<dbReference type="RefSeq" id="WP_153342365.1">
    <property type="nucleotide sequence ID" value="NZ_WEGI01000006.1"/>
</dbReference>
<dbReference type="SUPFAM" id="SSF53474">
    <property type="entry name" value="alpha/beta-Hydrolases"/>
    <property type="match status" value="1"/>
</dbReference>
<dbReference type="PANTHER" id="PTHR48098:SF1">
    <property type="entry name" value="DIACYLGLYCEROL ACYLTRANSFERASE_MYCOLYLTRANSFERASE AG85A"/>
    <property type="match status" value="1"/>
</dbReference>
<accession>A0A7K0DNJ0</accession>
<dbReference type="OrthoDB" id="4527292at2"/>
<evidence type="ECO:0000313" key="4">
    <source>
        <dbReference type="Proteomes" id="UP000431401"/>
    </source>
</evidence>
<feature type="compositionally biased region" description="Polar residues" evidence="1">
    <location>
        <begin position="454"/>
        <end position="464"/>
    </location>
</feature>
<evidence type="ECO:0000313" key="3">
    <source>
        <dbReference type="EMBL" id="MQY27316.1"/>
    </source>
</evidence>
<keyword evidence="4" id="KW-1185">Reference proteome</keyword>
<gene>
    <name evidence="3" type="ORF">NRB56_28990</name>
</gene>
<dbReference type="EMBL" id="WEGI01000006">
    <property type="protein sequence ID" value="MQY27316.1"/>
    <property type="molecule type" value="Genomic_DNA"/>
</dbReference>
<dbReference type="InterPro" id="IPR050583">
    <property type="entry name" value="Mycobacterial_A85_antigen"/>
</dbReference>
<proteinExistence type="predicted"/>
<feature type="chain" id="PRO_5029726145" description="Esterase" evidence="2">
    <location>
        <begin position="28"/>
        <end position="464"/>
    </location>
</feature>
<name>A0A7K0DNJ0_9NOCA</name>
<dbReference type="GO" id="GO:0016747">
    <property type="term" value="F:acyltransferase activity, transferring groups other than amino-acyl groups"/>
    <property type="evidence" value="ECO:0007669"/>
    <property type="project" value="TreeGrafter"/>
</dbReference>
<dbReference type="AlphaFoldDB" id="A0A7K0DNJ0"/>
<dbReference type="PANTHER" id="PTHR48098">
    <property type="entry name" value="ENTEROCHELIN ESTERASE-RELATED"/>
    <property type="match status" value="1"/>
</dbReference>
<feature type="compositionally biased region" description="Low complexity" evidence="1">
    <location>
        <begin position="37"/>
        <end position="47"/>
    </location>
</feature>
<feature type="compositionally biased region" description="Polar residues" evidence="1">
    <location>
        <begin position="424"/>
        <end position="437"/>
    </location>
</feature>
<feature type="signal peptide" evidence="2">
    <location>
        <begin position="1"/>
        <end position="27"/>
    </location>
</feature>
<dbReference type="InterPro" id="IPR029058">
    <property type="entry name" value="AB_hydrolase_fold"/>
</dbReference>
<evidence type="ECO:0000256" key="1">
    <source>
        <dbReference type="SAM" id="MobiDB-lite"/>
    </source>
</evidence>
<comment type="caution">
    <text evidence="3">The sequence shown here is derived from an EMBL/GenBank/DDBJ whole genome shotgun (WGS) entry which is preliminary data.</text>
</comment>
<evidence type="ECO:0008006" key="5">
    <source>
        <dbReference type="Google" id="ProtNLM"/>
    </source>
</evidence>
<sequence length="464" mass="49656">MTSTGPSARGAAAAILLALSVISGCSAQHGPEPATPPASAAPESAPAIDVASRQQLSPRLSEITLRTTALTQQVKVRVLLPAGYDSGNTRYPVVYLLHGGTEDRTAWTTSGNAVEITEQQPVIVVMPDGGPFGYYTDWFNKGAFGPPLWETFYAGQLVPWIDQQYRTVATRAGRGIAGPSLGGAGAISLAARHPDLFGIAGSFSGAVDLNATANQAIVVPIAPMVWGDRRSQEIRWRGNNGWDLATNLAGVDVSLYTGEGKPEPAGIDNLEKMVHEETTNLHNRLDELHIPHTFVAYPGGDHTWSYFRNDLADWLPRAMRYFAGPPPVPTTFTYASIRPQYQVYGWSVTTHRPAVEFSALTVTGTGFSVVGSGTADVVTGPAYRPDTRYQLTENSATGPTITNSTSDHDGRLHLTVELGPANTEQQYTPREQPSSHPANAVTDTPFPAAGSDFYRTTVTTAPPK</sequence>
<organism evidence="3 4">
    <name type="scientific">Nocardia aurantia</name>
    <dbReference type="NCBI Taxonomy" id="2585199"/>
    <lineage>
        <taxon>Bacteria</taxon>
        <taxon>Bacillati</taxon>
        <taxon>Actinomycetota</taxon>
        <taxon>Actinomycetes</taxon>
        <taxon>Mycobacteriales</taxon>
        <taxon>Nocardiaceae</taxon>
        <taxon>Nocardia</taxon>
    </lineage>
</organism>